<dbReference type="SUPFAM" id="SSF47203">
    <property type="entry name" value="Acyl-CoA dehydrogenase C-terminal domain-like"/>
    <property type="match status" value="1"/>
</dbReference>
<dbReference type="Pfam" id="PF18158">
    <property type="entry name" value="AidB_N"/>
    <property type="match status" value="1"/>
</dbReference>
<evidence type="ECO:0000256" key="5">
    <source>
        <dbReference type="RuleBase" id="RU362125"/>
    </source>
</evidence>
<evidence type="ECO:0000256" key="4">
    <source>
        <dbReference type="ARBA" id="ARBA00022827"/>
    </source>
</evidence>
<dbReference type="InterPro" id="IPR036250">
    <property type="entry name" value="AcylCo_DH-like_C"/>
</dbReference>
<dbReference type="GO" id="GO:0003995">
    <property type="term" value="F:acyl-CoA dehydrogenase activity"/>
    <property type="evidence" value="ECO:0007669"/>
    <property type="project" value="InterPro"/>
</dbReference>
<dbReference type="AlphaFoldDB" id="A0A8J2ZEV9"/>
<keyword evidence="3 5" id="KW-0285">Flavoprotein</keyword>
<dbReference type="Pfam" id="PF00441">
    <property type="entry name" value="Acyl-CoA_dh_1"/>
    <property type="match status" value="1"/>
</dbReference>
<sequence>MHIRPLAPPSGAAAVPDSRGINLYRADPTMRRLLDLYLPADLVAHIEPHLDRLGGLAGGALDELAATADRNPPVLRHRTRTGEEAQGIEYHPAYREMERIAFAEYGLAAMSHRGGVLGWPEPMPPAVKYAITYLFVQAEFGLCCPVSMTDSLARTLRRFGDPALVARYLPALTSQDLDALHQGAMFMTEQGAGSDIAATAVRAAPLPDGTWALSGDKWFCSNPDAELAMVLARREGGPPGLKGVSLFLLPRTLPDGAPNRYRIVRLKDKLGTRSMASGEIRLEGAIAWLVGEPEAGFKQMADMVNNSRLSNGVRAAGLMRRAVAEALFVARRRVAFGRRLIELPLMRRQLGKMLVRAEQARSMMFQTAEALRRSDAGEPGAYPLLRILTPLIKFRACRDARQVTGDAMEVRGGCGYIEEWPDPRLLRDAHLGSIWEGTSNIVALDVLRAAAREGALPVLAAHVRGLLGNGEALPEALPALDRAVALAEAAQRDHALARQAASALYHVTSAAAMAWEAARLRDGQRLALARMALRHRALPRDPLAAEDADAPALAAILAGDDRDAEGASVPRPPGG</sequence>
<evidence type="ECO:0000256" key="1">
    <source>
        <dbReference type="ARBA" id="ARBA00001974"/>
    </source>
</evidence>
<evidence type="ECO:0000313" key="9">
    <source>
        <dbReference type="EMBL" id="GGG48445.1"/>
    </source>
</evidence>
<dbReference type="InterPro" id="IPR006091">
    <property type="entry name" value="Acyl-CoA_Oxase/DH_mid-dom"/>
</dbReference>
<gene>
    <name evidence="9" type="ORF">GCM10010964_39760</name>
</gene>
<keyword evidence="10" id="KW-1185">Reference proteome</keyword>
<reference evidence="9 10" key="1">
    <citation type="journal article" date="2014" name="Int. J. Syst. Evol. Microbiol.">
        <title>Complete genome sequence of Corynebacterium casei LMG S-19264T (=DSM 44701T), isolated from a smear-ripened cheese.</title>
        <authorList>
            <consortium name="US DOE Joint Genome Institute (JGI-PGF)"/>
            <person name="Walter F."/>
            <person name="Albersmeier A."/>
            <person name="Kalinowski J."/>
            <person name="Ruckert C."/>
        </authorList>
    </citation>
    <scope>NUCLEOTIDE SEQUENCE [LARGE SCALE GENOMIC DNA]</scope>
    <source>
        <strain evidence="9 10">CGMCC 1.16330</strain>
    </source>
</reference>
<comment type="cofactor">
    <cofactor evidence="1 5">
        <name>FAD</name>
        <dbReference type="ChEBI" id="CHEBI:57692"/>
    </cofactor>
</comment>
<evidence type="ECO:0000259" key="7">
    <source>
        <dbReference type="Pfam" id="PF02770"/>
    </source>
</evidence>
<comment type="similarity">
    <text evidence="2 5">Belongs to the acyl-CoA dehydrogenase family.</text>
</comment>
<dbReference type="PANTHER" id="PTHR42707">
    <property type="entry name" value="ACYL-COA DEHYDROGENASE"/>
    <property type="match status" value="1"/>
</dbReference>
<keyword evidence="5" id="KW-0560">Oxidoreductase</keyword>
<evidence type="ECO:0000313" key="10">
    <source>
        <dbReference type="Proteomes" id="UP000597507"/>
    </source>
</evidence>
<dbReference type="RefSeq" id="WP_188903456.1">
    <property type="nucleotide sequence ID" value="NZ_BMKS01000018.1"/>
</dbReference>
<dbReference type="Gene3D" id="6.10.250.600">
    <property type="match status" value="1"/>
</dbReference>
<dbReference type="InterPro" id="IPR009075">
    <property type="entry name" value="AcylCo_DH/oxidase_C"/>
</dbReference>
<dbReference type="PANTHER" id="PTHR42707:SF2">
    <property type="entry name" value="ACD11 DEHYDROGENASE"/>
    <property type="match status" value="1"/>
</dbReference>
<dbReference type="PROSITE" id="PS00073">
    <property type="entry name" value="ACYL_COA_DH_2"/>
    <property type="match status" value="1"/>
</dbReference>
<evidence type="ECO:0000259" key="8">
    <source>
        <dbReference type="Pfam" id="PF18158"/>
    </source>
</evidence>
<dbReference type="Proteomes" id="UP000597507">
    <property type="component" value="Unassembled WGS sequence"/>
</dbReference>
<dbReference type="InterPro" id="IPR052904">
    <property type="entry name" value="Acyl-CoA_dehydrogenase-like"/>
</dbReference>
<dbReference type="InterPro" id="IPR041504">
    <property type="entry name" value="AidB_N"/>
</dbReference>
<name>A0A8J2ZEV9_9PROT</name>
<feature type="domain" description="Adaptive response protein AidB N-terminal" evidence="8">
    <location>
        <begin position="15"/>
        <end position="178"/>
    </location>
</feature>
<proteinExistence type="inferred from homology"/>
<keyword evidence="4 5" id="KW-0274">FAD</keyword>
<accession>A0A8J2ZEV9</accession>
<dbReference type="EMBL" id="BMKS01000018">
    <property type="protein sequence ID" value="GGG48445.1"/>
    <property type="molecule type" value="Genomic_DNA"/>
</dbReference>
<evidence type="ECO:0000259" key="6">
    <source>
        <dbReference type="Pfam" id="PF00441"/>
    </source>
</evidence>
<evidence type="ECO:0000256" key="2">
    <source>
        <dbReference type="ARBA" id="ARBA00009347"/>
    </source>
</evidence>
<dbReference type="InterPro" id="IPR006089">
    <property type="entry name" value="Acyl-CoA_DH_CS"/>
</dbReference>
<dbReference type="Gene3D" id="2.40.110.20">
    <property type="match status" value="1"/>
</dbReference>
<dbReference type="InterPro" id="IPR009100">
    <property type="entry name" value="AcylCoA_DH/oxidase_NM_dom_sf"/>
</dbReference>
<dbReference type="SUPFAM" id="SSF56645">
    <property type="entry name" value="Acyl-CoA dehydrogenase NM domain-like"/>
    <property type="match status" value="1"/>
</dbReference>
<evidence type="ECO:0000256" key="3">
    <source>
        <dbReference type="ARBA" id="ARBA00022630"/>
    </source>
</evidence>
<comment type="caution">
    <text evidence="9">The sequence shown here is derived from an EMBL/GenBank/DDBJ whole genome shotgun (WGS) entry which is preliminary data.</text>
</comment>
<protein>
    <submittedName>
        <fullName evidence="9">Oxidoreductase</fullName>
    </submittedName>
</protein>
<feature type="domain" description="Acyl-CoA oxidase/dehydrogenase middle" evidence="7">
    <location>
        <begin position="184"/>
        <end position="283"/>
    </location>
</feature>
<feature type="domain" description="Acyl-CoA dehydrogenase/oxidase C-terminal" evidence="6">
    <location>
        <begin position="295"/>
        <end position="449"/>
    </location>
</feature>
<organism evidence="9 10">
    <name type="scientific">Caldovatus sediminis</name>
    <dbReference type="NCBI Taxonomy" id="2041189"/>
    <lineage>
        <taxon>Bacteria</taxon>
        <taxon>Pseudomonadati</taxon>
        <taxon>Pseudomonadota</taxon>
        <taxon>Alphaproteobacteria</taxon>
        <taxon>Acetobacterales</taxon>
        <taxon>Roseomonadaceae</taxon>
        <taxon>Caldovatus</taxon>
    </lineage>
</organism>
<dbReference type="Gene3D" id="1.20.140.10">
    <property type="entry name" value="Butyryl-CoA Dehydrogenase, subunit A, domain 3"/>
    <property type="match status" value="1"/>
</dbReference>
<dbReference type="Pfam" id="PF02770">
    <property type="entry name" value="Acyl-CoA_dh_M"/>
    <property type="match status" value="1"/>
</dbReference>